<dbReference type="Pfam" id="PF12833">
    <property type="entry name" value="HTH_18"/>
    <property type="match status" value="1"/>
</dbReference>
<proteinExistence type="predicted"/>
<keyword evidence="6" id="KW-1185">Reference proteome</keyword>
<gene>
    <name evidence="5" type="ORF">GNY06_11120</name>
</gene>
<dbReference type="PROSITE" id="PS01124">
    <property type="entry name" value="HTH_ARAC_FAMILY_2"/>
    <property type="match status" value="1"/>
</dbReference>
<keyword evidence="3" id="KW-0804">Transcription</keyword>
<dbReference type="EMBL" id="JAAABJ010000634">
    <property type="protein sequence ID" value="NAW51891.1"/>
    <property type="molecule type" value="Genomic_DNA"/>
</dbReference>
<dbReference type="InterPro" id="IPR013096">
    <property type="entry name" value="Cupin_2"/>
</dbReference>
<dbReference type="InterPro" id="IPR014710">
    <property type="entry name" value="RmlC-like_jellyroll"/>
</dbReference>
<dbReference type="PANTHER" id="PTHR43280:SF32">
    <property type="entry name" value="TRANSCRIPTIONAL REGULATORY PROTEIN"/>
    <property type="match status" value="1"/>
</dbReference>
<dbReference type="RefSeq" id="WP_166520147.1">
    <property type="nucleotide sequence ID" value="NZ_JAAABJ010000634.1"/>
</dbReference>
<evidence type="ECO:0000256" key="2">
    <source>
        <dbReference type="ARBA" id="ARBA00023125"/>
    </source>
</evidence>
<dbReference type="AlphaFoldDB" id="A0A845PYA0"/>
<sequence length="296" mass="34392">MKNNKRVFFEGLYGRDSIDFEKGLLYVYPFGVIGKQNNNSVKPHIHHNQFQIFVIIQGESVLLYKGERIPISGRSFITIPRNIEHGFEHHTEMKGWIISLSDLLLEHIIRQEIEVINTVERFQLVKVSPGSYTEVIFHKMLECIEEYHGSQIGRLLMLHYMVGTLIVQLSRIPGGDQQSLILKKDHPSALYFRRFFQLIRQNKTYKKSIEQYAAELNITPGHLHRVCTYVAGQSPKEIIMDYFMGQAQLLLCDFDKSINEIGYSIGFEDPSYFSRIFKKKTGLSPKQFRVKMGLKT</sequence>
<dbReference type="InterPro" id="IPR018060">
    <property type="entry name" value="HTH_AraC"/>
</dbReference>
<dbReference type="GO" id="GO:0043565">
    <property type="term" value="F:sequence-specific DNA binding"/>
    <property type="evidence" value="ECO:0007669"/>
    <property type="project" value="InterPro"/>
</dbReference>
<dbReference type="SUPFAM" id="SSF51215">
    <property type="entry name" value="Regulatory protein AraC"/>
    <property type="match status" value="1"/>
</dbReference>
<keyword evidence="1" id="KW-0805">Transcription regulation</keyword>
<dbReference type="SUPFAM" id="SSF46689">
    <property type="entry name" value="Homeodomain-like"/>
    <property type="match status" value="1"/>
</dbReference>
<dbReference type="Proteomes" id="UP000553459">
    <property type="component" value="Unassembled WGS sequence"/>
</dbReference>
<dbReference type="Gene3D" id="1.10.10.60">
    <property type="entry name" value="Homeodomain-like"/>
    <property type="match status" value="1"/>
</dbReference>
<accession>A0A845PYA0</accession>
<protein>
    <submittedName>
        <fullName evidence="5">Helix-turn-helix domain-containing protein</fullName>
    </submittedName>
</protein>
<name>A0A845PYA0_9FLAO</name>
<organism evidence="5 6">
    <name type="scientific">Elizabethkingia argenteiflava</name>
    <dbReference type="NCBI Taxonomy" id="2681556"/>
    <lineage>
        <taxon>Bacteria</taxon>
        <taxon>Pseudomonadati</taxon>
        <taxon>Bacteroidota</taxon>
        <taxon>Flavobacteriia</taxon>
        <taxon>Flavobacteriales</taxon>
        <taxon>Weeksellaceae</taxon>
        <taxon>Elizabethkingia</taxon>
    </lineage>
</organism>
<dbReference type="InterPro" id="IPR020449">
    <property type="entry name" value="Tscrpt_reg_AraC-type_HTH"/>
</dbReference>
<evidence type="ECO:0000259" key="4">
    <source>
        <dbReference type="PROSITE" id="PS01124"/>
    </source>
</evidence>
<keyword evidence="2" id="KW-0238">DNA-binding</keyword>
<dbReference type="PRINTS" id="PR00032">
    <property type="entry name" value="HTHARAC"/>
</dbReference>
<evidence type="ECO:0000313" key="5">
    <source>
        <dbReference type="EMBL" id="NAW51891.1"/>
    </source>
</evidence>
<feature type="domain" description="HTH araC/xylS-type" evidence="4">
    <location>
        <begin position="193"/>
        <end position="291"/>
    </location>
</feature>
<dbReference type="GO" id="GO:0003700">
    <property type="term" value="F:DNA-binding transcription factor activity"/>
    <property type="evidence" value="ECO:0007669"/>
    <property type="project" value="InterPro"/>
</dbReference>
<dbReference type="InterPro" id="IPR037923">
    <property type="entry name" value="HTH-like"/>
</dbReference>
<reference evidence="5 6" key="1">
    <citation type="submission" date="2019-11" db="EMBL/GenBank/DDBJ databases">
        <title>Characterization of Elizabethkingia argenteiflava sp. nov., isolated from inner surface of Soybean Pods.</title>
        <authorList>
            <person name="Mo S."/>
        </authorList>
    </citation>
    <scope>NUCLEOTIDE SEQUENCE [LARGE SCALE GENOMIC DNA]</scope>
    <source>
        <strain evidence="5 6">YB22</strain>
    </source>
</reference>
<dbReference type="Gene3D" id="2.60.120.10">
    <property type="entry name" value="Jelly Rolls"/>
    <property type="match status" value="1"/>
</dbReference>
<evidence type="ECO:0000256" key="1">
    <source>
        <dbReference type="ARBA" id="ARBA00023015"/>
    </source>
</evidence>
<evidence type="ECO:0000313" key="6">
    <source>
        <dbReference type="Proteomes" id="UP000553459"/>
    </source>
</evidence>
<comment type="caution">
    <text evidence="5">The sequence shown here is derived from an EMBL/GenBank/DDBJ whole genome shotgun (WGS) entry which is preliminary data.</text>
</comment>
<dbReference type="Pfam" id="PF07883">
    <property type="entry name" value="Cupin_2"/>
    <property type="match status" value="1"/>
</dbReference>
<dbReference type="PANTHER" id="PTHR43280">
    <property type="entry name" value="ARAC-FAMILY TRANSCRIPTIONAL REGULATOR"/>
    <property type="match status" value="1"/>
</dbReference>
<dbReference type="InterPro" id="IPR009057">
    <property type="entry name" value="Homeodomain-like_sf"/>
</dbReference>
<evidence type="ECO:0000256" key="3">
    <source>
        <dbReference type="ARBA" id="ARBA00023163"/>
    </source>
</evidence>
<dbReference type="SMART" id="SM00342">
    <property type="entry name" value="HTH_ARAC"/>
    <property type="match status" value="1"/>
</dbReference>